<organism evidence="2">
    <name type="scientific">hydrothermal vent metagenome</name>
    <dbReference type="NCBI Taxonomy" id="652676"/>
    <lineage>
        <taxon>unclassified sequences</taxon>
        <taxon>metagenomes</taxon>
        <taxon>ecological metagenomes</taxon>
    </lineage>
</organism>
<dbReference type="AlphaFoldDB" id="A0A3B1AQD4"/>
<dbReference type="Pfam" id="PF05016">
    <property type="entry name" value="ParE_toxin"/>
    <property type="match status" value="1"/>
</dbReference>
<evidence type="ECO:0000313" key="2">
    <source>
        <dbReference type="EMBL" id="VAX02014.1"/>
    </source>
</evidence>
<gene>
    <name evidence="2" type="ORF">MNBD_GAMMA19-366</name>
</gene>
<sequence>MYKFKPKAIDDIENIDNYTLETFGKAQADKYYNLLFSAFKKLDIQPSIGTDYSSIRENLEGYRMESHVIFYTRKAEDIEIIRILHKSMDYIRHV</sequence>
<dbReference type="InterPro" id="IPR028344">
    <property type="entry name" value="ParE1/4"/>
</dbReference>
<reference evidence="2" key="1">
    <citation type="submission" date="2018-06" db="EMBL/GenBank/DDBJ databases">
        <authorList>
            <person name="Zhirakovskaya E."/>
        </authorList>
    </citation>
    <scope>NUCLEOTIDE SEQUENCE</scope>
</reference>
<dbReference type="InterPro" id="IPR035093">
    <property type="entry name" value="RelE/ParE_toxin_dom_sf"/>
</dbReference>
<accession>A0A3B1AQD4</accession>
<evidence type="ECO:0008006" key="3">
    <source>
        <dbReference type="Google" id="ProtNLM"/>
    </source>
</evidence>
<name>A0A3B1AQD4_9ZZZZ</name>
<dbReference type="InterPro" id="IPR007712">
    <property type="entry name" value="RelE/ParE_toxin"/>
</dbReference>
<protein>
    <recommendedName>
        <fullName evidence="3">Toxin</fullName>
    </recommendedName>
</protein>
<evidence type="ECO:0000256" key="1">
    <source>
        <dbReference type="ARBA" id="ARBA00022649"/>
    </source>
</evidence>
<proteinExistence type="predicted"/>
<keyword evidence="1" id="KW-1277">Toxin-antitoxin system</keyword>
<dbReference type="EMBL" id="UOFV01000284">
    <property type="protein sequence ID" value="VAX02014.1"/>
    <property type="molecule type" value="Genomic_DNA"/>
</dbReference>
<dbReference type="PIRSF" id="PIRSF029218">
    <property type="entry name" value="ParE"/>
    <property type="match status" value="1"/>
</dbReference>
<dbReference type="Gene3D" id="3.30.2310.20">
    <property type="entry name" value="RelE-like"/>
    <property type="match status" value="1"/>
</dbReference>